<reference evidence="2 3" key="1">
    <citation type="submission" date="2017-07" db="EMBL/GenBank/DDBJ databases">
        <authorList>
            <person name="Talla V."/>
            <person name="Backstrom N."/>
        </authorList>
    </citation>
    <scope>NUCLEOTIDE SEQUENCE [LARGE SCALE GENOMIC DNA]</scope>
</reference>
<feature type="compositionally biased region" description="Polar residues" evidence="1">
    <location>
        <begin position="287"/>
        <end position="303"/>
    </location>
</feature>
<gene>
    <name evidence="2" type="ORF">LSINAPIS_LOCUS3655</name>
</gene>
<evidence type="ECO:0000313" key="2">
    <source>
        <dbReference type="EMBL" id="VVC90829.1"/>
    </source>
</evidence>
<feature type="region of interest" description="Disordered" evidence="1">
    <location>
        <begin position="284"/>
        <end position="303"/>
    </location>
</feature>
<dbReference type="AlphaFoldDB" id="A0A5E4PZV7"/>
<evidence type="ECO:0000313" key="3">
    <source>
        <dbReference type="Proteomes" id="UP000324832"/>
    </source>
</evidence>
<evidence type="ECO:0000256" key="1">
    <source>
        <dbReference type="SAM" id="MobiDB-lite"/>
    </source>
</evidence>
<organism evidence="2 3">
    <name type="scientific">Leptidea sinapis</name>
    <dbReference type="NCBI Taxonomy" id="189913"/>
    <lineage>
        <taxon>Eukaryota</taxon>
        <taxon>Metazoa</taxon>
        <taxon>Ecdysozoa</taxon>
        <taxon>Arthropoda</taxon>
        <taxon>Hexapoda</taxon>
        <taxon>Insecta</taxon>
        <taxon>Pterygota</taxon>
        <taxon>Neoptera</taxon>
        <taxon>Endopterygota</taxon>
        <taxon>Lepidoptera</taxon>
        <taxon>Glossata</taxon>
        <taxon>Ditrysia</taxon>
        <taxon>Papilionoidea</taxon>
        <taxon>Pieridae</taxon>
        <taxon>Dismorphiinae</taxon>
        <taxon>Leptidea</taxon>
    </lineage>
</organism>
<protein>
    <submittedName>
        <fullName evidence="2">Uncharacterized protein</fullName>
    </submittedName>
</protein>
<sequence>MPALWQSSQRPMYVRTVWVDGFRHAILTHDDPCYLKLSAKRRPHSSASHQKLTTKIRNNRFSYRENDLESCLSRSHLVIEKPINREIQVEKLNLTDVGQSETESEPSSPKTETKLEMSYKPKTNRMPDVKENTELSDRVIQWLDLAGKVDLLKPDVERIAQPRHSWPEIQRRNLIKSKTSADLRAKEVKPEWKTNTPIDRNEIYVPTSANTIETYARLSRHARSAPRHDTKKDNKNMKQIAETRHKVATERNAVHKQYNDMVTMKLIPDVGKVKKQVHIFMPESLTKAASTTSSRTQSLMSQK</sequence>
<dbReference type="Proteomes" id="UP000324832">
    <property type="component" value="Unassembled WGS sequence"/>
</dbReference>
<proteinExistence type="predicted"/>
<keyword evidence="3" id="KW-1185">Reference proteome</keyword>
<dbReference type="EMBL" id="FZQP02000892">
    <property type="protein sequence ID" value="VVC90829.1"/>
    <property type="molecule type" value="Genomic_DNA"/>
</dbReference>
<feature type="region of interest" description="Disordered" evidence="1">
    <location>
        <begin position="94"/>
        <end position="116"/>
    </location>
</feature>
<name>A0A5E4PZV7_9NEOP</name>
<accession>A0A5E4PZV7</accession>